<evidence type="ECO:0000313" key="7">
    <source>
        <dbReference type="Proteomes" id="UP000585681"/>
    </source>
</evidence>
<reference evidence="6" key="1">
    <citation type="submission" date="2020-08" db="EMBL/GenBank/DDBJ databases">
        <title>Genomic Encyclopedia of Type Strains, Phase IV (KMG-IV): sequencing the most valuable type-strain genomes for metagenomic binning, comparative biology and taxonomic classification.</title>
        <authorList>
            <person name="Goeker M."/>
        </authorList>
    </citation>
    <scope>NUCLEOTIDE SEQUENCE [LARGE SCALE GENOMIC DNA]</scope>
    <source>
        <strain evidence="6">DSM 105040</strain>
    </source>
</reference>
<keyword evidence="7" id="KW-1185">Reference proteome</keyword>
<dbReference type="RefSeq" id="WP_162231810.1">
    <property type="nucleotide sequence ID" value="NZ_JACIEQ010000001.1"/>
</dbReference>
<accession>A0A840C4Z5</accession>
<evidence type="ECO:0000256" key="2">
    <source>
        <dbReference type="ARBA" id="ARBA00023015"/>
    </source>
</evidence>
<keyword evidence="1" id="KW-0678">Repressor</keyword>
<dbReference type="GO" id="GO:0003700">
    <property type="term" value="F:DNA-binding transcription factor activity"/>
    <property type="evidence" value="ECO:0007669"/>
    <property type="project" value="InterPro"/>
</dbReference>
<evidence type="ECO:0000256" key="4">
    <source>
        <dbReference type="ARBA" id="ARBA00023163"/>
    </source>
</evidence>
<proteinExistence type="predicted"/>
<sequence length="273" mass="31063">MALQGQHITPGRTGQSAALQRAHRRKRLAQYAVNFYIHLMKMRDLEAQTGVNRETIRVYFRHGLLPEPSRPKRNVADYDETHVETIRAVRNLQKQSGMTLPQIRDVLSGKQMNRRLDARAFQNLETLLATRVEYDSTGNVSLDSLAERNPMALSDAHLMANQGLVTLIDGKDGPTVSLSDARMLQLWSQMRAAGFDEAHGFSADILSYYRHAAEYVATHESHLFRERVEGRIDEHKAVDMLEQALSLMLEFFGLLRLKSFLKKIGPEAPRKPE</sequence>
<comment type="caution">
    <text evidence="6">The sequence shown here is derived from an EMBL/GenBank/DDBJ whole genome shotgun (WGS) entry which is preliminary data.</text>
</comment>
<dbReference type="AlphaFoldDB" id="A0A840C4Z5"/>
<dbReference type="Pfam" id="PF13411">
    <property type="entry name" value="MerR_1"/>
    <property type="match status" value="1"/>
</dbReference>
<dbReference type="InterPro" id="IPR009061">
    <property type="entry name" value="DNA-bd_dom_put_sf"/>
</dbReference>
<dbReference type="PROSITE" id="PS50937">
    <property type="entry name" value="HTH_MERR_2"/>
    <property type="match status" value="1"/>
</dbReference>
<keyword evidence="4" id="KW-0804">Transcription</keyword>
<dbReference type="PANTHER" id="PTHR30204:SF69">
    <property type="entry name" value="MERR-FAMILY TRANSCRIPTIONAL REGULATOR"/>
    <property type="match status" value="1"/>
</dbReference>
<dbReference type="EMBL" id="JACIEQ010000001">
    <property type="protein sequence ID" value="MBB4020525.1"/>
    <property type="molecule type" value="Genomic_DNA"/>
</dbReference>
<organism evidence="6 7">
    <name type="scientific">Actibacterium naphthalenivorans</name>
    <dbReference type="NCBI Taxonomy" id="1614693"/>
    <lineage>
        <taxon>Bacteria</taxon>
        <taxon>Pseudomonadati</taxon>
        <taxon>Pseudomonadota</taxon>
        <taxon>Alphaproteobacteria</taxon>
        <taxon>Rhodobacterales</taxon>
        <taxon>Roseobacteraceae</taxon>
        <taxon>Actibacterium</taxon>
    </lineage>
</organism>
<gene>
    <name evidence="6" type="ORF">GGR17_000316</name>
</gene>
<keyword evidence="3 6" id="KW-0238">DNA-binding</keyword>
<dbReference type="InterPro" id="IPR047057">
    <property type="entry name" value="MerR_fam"/>
</dbReference>
<evidence type="ECO:0000256" key="1">
    <source>
        <dbReference type="ARBA" id="ARBA00022491"/>
    </source>
</evidence>
<dbReference type="Proteomes" id="UP000585681">
    <property type="component" value="Unassembled WGS sequence"/>
</dbReference>
<protein>
    <submittedName>
        <fullName evidence="6">DNA-binding transcriptional MerR regulator</fullName>
    </submittedName>
</protein>
<dbReference type="InterPro" id="IPR000551">
    <property type="entry name" value="MerR-type_HTH_dom"/>
</dbReference>
<dbReference type="Gene3D" id="1.10.1660.10">
    <property type="match status" value="1"/>
</dbReference>
<evidence type="ECO:0000256" key="3">
    <source>
        <dbReference type="ARBA" id="ARBA00023125"/>
    </source>
</evidence>
<evidence type="ECO:0000259" key="5">
    <source>
        <dbReference type="PROSITE" id="PS50937"/>
    </source>
</evidence>
<evidence type="ECO:0000313" key="6">
    <source>
        <dbReference type="EMBL" id="MBB4020525.1"/>
    </source>
</evidence>
<dbReference type="PANTHER" id="PTHR30204">
    <property type="entry name" value="REDOX-CYCLING DRUG-SENSING TRANSCRIPTIONAL ACTIVATOR SOXR"/>
    <property type="match status" value="1"/>
</dbReference>
<feature type="domain" description="HTH merR-type" evidence="5">
    <location>
        <begin position="49"/>
        <end position="109"/>
    </location>
</feature>
<name>A0A840C4Z5_9RHOB</name>
<dbReference type="GO" id="GO:0003677">
    <property type="term" value="F:DNA binding"/>
    <property type="evidence" value="ECO:0007669"/>
    <property type="project" value="UniProtKB-KW"/>
</dbReference>
<keyword evidence="2" id="KW-0805">Transcription regulation</keyword>
<dbReference type="SMART" id="SM00422">
    <property type="entry name" value="HTH_MERR"/>
    <property type="match status" value="1"/>
</dbReference>
<dbReference type="SUPFAM" id="SSF46955">
    <property type="entry name" value="Putative DNA-binding domain"/>
    <property type="match status" value="1"/>
</dbReference>